<name>L9X2C6_9EURY</name>
<feature type="domain" description="PIN" evidence="1">
    <location>
        <begin position="5"/>
        <end position="126"/>
    </location>
</feature>
<keyword evidence="3" id="KW-1185">Reference proteome</keyword>
<evidence type="ECO:0000313" key="3">
    <source>
        <dbReference type="Proteomes" id="UP000011688"/>
    </source>
</evidence>
<proteinExistence type="predicted"/>
<reference evidence="2 3" key="1">
    <citation type="journal article" date="2014" name="PLoS Genet.">
        <title>Phylogenetically driven sequencing of extremely halophilic archaea reveals strategies for static and dynamic osmo-response.</title>
        <authorList>
            <person name="Becker E.A."/>
            <person name="Seitzer P.M."/>
            <person name="Tritt A."/>
            <person name="Larsen D."/>
            <person name="Krusor M."/>
            <person name="Yao A.I."/>
            <person name="Wu D."/>
            <person name="Madern D."/>
            <person name="Eisen J.A."/>
            <person name="Darling A.E."/>
            <person name="Facciotti M.T."/>
        </authorList>
    </citation>
    <scope>NUCLEOTIDE SEQUENCE [LARGE SCALE GENOMIC DNA]</scope>
    <source>
        <strain evidence="2 3">DSM 10524</strain>
    </source>
</reference>
<dbReference type="Gene3D" id="3.40.50.1010">
    <property type="entry name" value="5'-nuclease"/>
    <property type="match status" value="1"/>
</dbReference>
<dbReference type="InterPro" id="IPR002716">
    <property type="entry name" value="PIN_dom"/>
</dbReference>
<dbReference type="SUPFAM" id="SSF88723">
    <property type="entry name" value="PIN domain-like"/>
    <property type="match status" value="1"/>
</dbReference>
<sequence>MTDTVVFDTEPLIAYLDDEPGSDVVEEWIDQVASGEIDGYISPVTKTEVLYVGSRVGFRTDKVRASLKRLEEIGVTVYDPRDCWEAAAAFKEAYPMALGDAYALATANAVDGTLLVGADNDFDELEDLVERFRDDPA</sequence>
<dbReference type="InterPro" id="IPR029060">
    <property type="entry name" value="PIN-like_dom_sf"/>
</dbReference>
<dbReference type="OrthoDB" id="220712at2157"/>
<accession>L9X2C6</accession>
<evidence type="ECO:0000259" key="1">
    <source>
        <dbReference type="Pfam" id="PF01850"/>
    </source>
</evidence>
<protein>
    <recommendedName>
        <fullName evidence="1">PIN domain-containing protein</fullName>
    </recommendedName>
</protein>
<dbReference type="Proteomes" id="UP000011688">
    <property type="component" value="Unassembled WGS sequence"/>
</dbReference>
<dbReference type="EMBL" id="AOIB01000030">
    <property type="protein sequence ID" value="ELY55606.1"/>
    <property type="molecule type" value="Genomic_DNA"/>
</dbReference>
<dbReference type="RefSeq" id="WP_005557826.1">
    <property type="nucleotide sequence ID" value="NZ_AOIB01000030.1"/>
</dbReference>
<dbReference type="AlphaFoldDB" id="L9X2C6"/>
<dbReference type="eggNOG" id="arCOG02221">
    <property type="taxonomic scope" value="Archaea"/>
</dbReference>
<evidence type="ECO:0000313" key="2">
    <source>
        <dbReference type="EMBL" id="ELY55606.1"/>
    </source>
</evidence>
<dbReference type="Pfam" id="PF01850">
    <property type="entry name" value="PIN"/>
    <property type="match status" value="1"/>
</dbReference>
<organism evidence="2 3">
    <name type="scientific">Natronococcus amylolyticus DSM 10524</name>
    <dbReference type="NCBI Taxonomy" id="1227497"/>
    <lineage>
        <taxon>Archaea</taxon>
        <taxon>Methanobacteriati</taxon>
        <taxon>Methanobacteriota</taxon>
        <taxon>Stenosarchaea group</taxon>
        <taxon>Halobacteria</taxon>
        <taxon>Halobacteriales</taxon>
        <taxon>Natrialbaceae</taxon>
        <taxon>Natronococcus</taxon>
    </lineage>
</organism>
<gene>
    <name evidence="2" type="ORF">C491_15597</name>
</gene>
<comment type="caution">
    <text evidence="2">The sequence shown here is derived from an EMBL/GenBank/DDBJ whole genome shotgun (WGS) entry which is preliminary data.</text>
</comment>